<proteinExistence type="inferred from homology"/>
<evidence type="ECO:0000313" key="5">
    <source>
        <dbReference type="WBParaSite" id="GPUH_0001903701-mRNA-1"/>
    </source>
</evidence>
<evidence type="ECO:0000256" key="1">
    <source>
        <dbReference type="ARBA" id="ARBA00006817"/>
    </source>
</evidence>
<dbReference type="Pfam" id="PF09229">
    <property type="entry name" value="Aha1_N"/>
    <property type="match status" value="1"/>
</dbReference>
<dbReference type="WBParaSite" id="GPUH_0001903701-mRNA-1">
    <property type="protein sequence ID" value="GPUH_0001903701-mRNA-1"/>
    <property type="gene ID" value="GPUH_0001903701"/>
</dbReference>
<comment type="similarity">
    <text evidence="1">Belongs to the AHA1 family.</text>
</comment>
<evidence type="ECO:0000259" key="2">
    <source>
        <dbReference type="SMART" id="SM01000"/>
    </source>
</evidence>
<dbReference type="SUPFAM" id="SSF103111">
    <property type="entry name" value="Activator of Hsp90 ATPase, Aha1"/>
    <property type="match status" value="1"/>
</dbReference>
<evidence type="ECO:0000313" key="3">
    <source>
        <dbReference type="EMBL" id="VDN32958.1"/>
    </source>
</evidence>
<dbReference type="Gene3D" id="3.15.10.20">
    <property type="entry name" value="Activator of Hsp90 ATPase Aha1, N-terminal domain"/>
    <property type="match status" value="1"/>
</dbReference>
<dbReference type="OrthoDB" id="567237at2759"/>
<reference evidence="3 4" key="2">
    <citation type="submission" date="2018-11" db="EMBL/GenBank/DDBJ databases">
        <authorList>
            <consortium name="Pathogen Informatics"/>
        </authorList>
    </citation>
    <scope>NUCLEOTIDE SEQUENCE [LARGE SCALE GENOMIC DNA]</scope>
</reference>
<dbReference type="GO" id="GO:0006457">
    <property type="term" value="P:protein folding"/>
    <property type="evidence" value="ECO:0007669"/>
    <property type="project" value="TreeGrafter"/>
</dbReference>
<dbReference type="GO" id="GO:0005829">
    <property type="term" value="C:cytosol"/>
    <property type="evidence" value="ECO:0007669"/>
    <property type="project" value="TreeGrafter"/>
</dbReference>
<name>A0A183EDH1_9BILA</name>
<dbReference type="EMBL" id="UYRT01087764">
    <property type="protein sequence ID" value="VDN32958.1"/>
    <property type="molecule type" value="Genomic_DNA"/>
</dbReference>
<dbReference type="InterPro" id="IPR036338">
    <property type="entry name" value="Aha1"/>
</dbReference>
<dbReference type="PANTHER" id="PTHR13009:SF22">
    <property type="entry name" value="LD43819P"/>
    <property type="match status" value="1"/>
</dbReference>
<organism evidence="5">
    <name type="scientific">Gongylonema pulchrum</name>
    <dbReference type="NCBI Taxonomy" id="637853"/>
    <lineage>
        <taxon>Eukaryota</taxon>
        <taxon>Metazoa</taxon>
        <taxon>Ecdysozoa</taxon>
        <taxon>Nematoda</taxon>
        <taxon>Chromadorea</taxon>
        <taxon>Rhabditida</taxon>
        <taxon>Spirurina</taxon>
        <taxon>Spiruromorpha</taxon>
        <taxon>Spiruroidea</taxon>
        <taxon>Gongylonematidae</taxon>
        <taxon>Gongylonema</taxon>
    </lineage>
</organism>
<accession>A0A183EDH1</accession>
<reference evidence="5" key="1">
    <citation type="submission" date="2016-06" db="UniProtKB">
        <authorList>
            <consortium name="WormBaseParasite"/>
        </authorList>
    </citation>
    <scope>IDENTIFICATION</scope>
</reference>
<keyword evidence="4" id="KW-1185">Reference proteome</keyword>
<dbReference type="Proteomes" id="UP000271098">
    <property type="component" value="Unassembled WGS sequence"/>
</dbReference>
<feature type="domain" description="Activator of Hsp90 ATPase AHSA1-like N-terminal" evidence="2">
    <location>
        <begin position="53"/>
        <end position="169"/>
    </location>
</feature>
<sequence>MPVVAGDPIPVLFVLQTCKPGLGAGSKLTDEKHAICAMWLIAKVAQSDNGFCETITTCIGSQRLKELLENQTFEHDPVTFIFKEITKLEGEATANNRKAKLIFLFEWNIKLDFEAEVSGSEMPYKGSIAIPNLSDENEADEVDVCLFACYFDTSQRMLLILYYYCLISSQTRTKPILYPWRIS</sequence>
<dbReference type="PANTHER" id="PTHR13009">
    <property type="entry name" value="HEAT SHOCK PROTEIN 90 HSP90 CO-CHAPERONE AHA-1"/>
    <property type="match status" value="1"/>
</dbReference>
<dbReference type="SMART" id="SM01000">
    <property type="entry name" value="Aha1_N"/>
    <property type="match status" value="1"/>
</dbReference>
<gene>
    <name evidence="3" type="ORF">GPUH_LOCUS19012</name>
</gene>
<evidence type="ECO:0000313" key="4">
    <source>
        <dbReference type="Proteomes" id="UP000271098"/>
    </source>
</evidence>
<protein>
    <submittedName>
        <fullName evidence="5">Aha1_N domain-containing protein</fullName>
    </submittedName>
</protein>
<dbReference type="InterPro" id="IPR015310">
    <property type="entry name" value="AHSA1-like_N"/>
</dbReference>
<dbReference type="GO" id="GO:0001671">
    <property type="term" value="F:ATPase activator activity"/>
    <property type="evidence" value="ECO:0007669"/>
    <property type="project" value="InterPro"/>
</dbReference>
<dbReference type="AlphaFoldDB" id="A0A183EDH1"/>
<dbReference type="GO" id="GO:0051087">
    <property type="term" value="F:protein-folding chaperone binding"/>
    <property type="evidence" value="ECO:0007669"/>
    <property type="project" value="InterPro"/>
</dbReference>